<accession>A0A0A0YTK3</accession>
<protein>
    <submittedName>
        <fullName evidence="1">Uncharacterized protein</fullName>
    </submittedName>
</protein>
<dbReference type="GeneID" id="24721746"/>
<sequence>MAKFNTVTIVEITDNFGEFDRFRAVLNRGEHEYHVTDIVESKKMALIVEYVNSHWPTAEVIFGEKI</sequence>
<dbReference type="EMBL" id="KM236240">
    <property type="protein sequence ID" value="AIX12118.1"/>
    <property type="molecule type" value="Genomic_DNA"/>
</dbReference>
<dbReference type="Proteomes" id="UP000030323">
    <property type="component" value="Segment"/>
</dbReference>
<organism evidence="1 2">
    <name type="scientific">Citrobacter phage Moon</name>
    <dbReference type="NCBI Taxonomy" id="1540095"/>
    <lineage>
        <taxon>Viruses</taxon>
        <taxon>Duplodnaviria</taxon>
        <taxon>Heunggongvirae</taxon>
        <taxon>Uroviricota</taxon>
        <taxon>Caudoviricetes</taxon>
        <taxon>Pantevenvirales</taxon>
        <taxon>Straboviridae</taxon>
        <taxon>Tevenvirinae</taxon>
        <taxon>Moonvirus</taxon>
        <taxon>Moonvirus moon</taxon>
    </lineage>
</organism>
<dbReference type="RefSeq" id="YP_009146580.1">
    <property type="nucleotide sequence ID" value="NC_027331.1"/>
</dbReference>
<proteinExistence type="predicted"/>
<gene>
    <name evidence="1" type="ORF">CPT_Moon147</name>
</gene>
<keyword evidence="2" id="KW-1185">Reference proteome</keyword>
<name>A0A0A0YTK3_9CAUD</name>
<dbReference type="KEGG" id="vg:24721746"/>
<evidence type="ECO:0000313" key="1">
    <source>
        <dbReference type="EMBL" id="AIX12118.1"/>
    </source>
</evidence>
<evidence type="ECO:0000313" key="2">
    <source>
        <dbReference type="Proteomes" id="UP000030323"/>
    </source>
</evidence>
<reference evidence="1 2" key="1">
    <citation type="journal article" date="2015" name="Genome Announc.">
        <title>Complete Genome Sequence of Citrobacter freundii Myophage Moon.</title>
        <authorList>
            <person name="Edwards G.B."/>
            <person name="Luna A.J."/>
            <person name="Hernandez A.C."/>
            <person name="Kuty Everett G.F."/>
        </authorList>
    </citation>
    <scope>NUCLEOTIDE SEQUENCE [LARGE SCALE GENOMIC DNA]</scope>
</reference>